<proteinExistence type="predicted"/>
<feature type="signal peptide" evidence="1">
    <location>
        <begin position="1"/>
        <end position="29"/>
    </location>
</feature>
<name>A0ABW6WTN2_9ACTN</name>
<protein>
    <recommendedName>
        <fullName evidence="4">Lipoprotein</fullName>
    </recommendedName>
</protein>
<evidence type="ECO:0000256" key="1">
    <source>
        <dbReference type="SAM" id="SignalP"/>
    </source>
</evidence>
<organism evidence="2 3">
    <name type="scientific">Paractinoplanes globisporus</name>
    <dbReference type="NCBI Taxonomy" id="113565"/>
    <lineage>
        <taxon>Bacteria</taxon>
        <taxon>Bacillati</taxon>
        <taxon>Actinomycetota</taxon>
        <taxon>Actinomycetes</taxon>
        <taxon>Micromonosporales</taxon>
        <taxon>Micromonosporaceae</taxon>
        <taxon>Paractinoplanes</taxon>
    </lineage>
</organism>
<feature type="chain" id="PRO_5047267139" description="Lipoprotein" evidence="1">
    <location>
        <begin position="30"/>
        <end position="151"/>
    </location>
</feature>
<evidence type="ECO:0000313" key="2">
    <source>
        <dbReference type="EMBL" id="MFF5296555.1"/>
    </source>
</evidence>
<keyword evidence="1" id="KW-0732">Signal</keyword>
<accession>A0ABW6WTN2</accession>
<reference evidence="2 3" key="1">
    <citation type="submission" date="2024-10" db="EMBL/GenBank/DDBJ databases">
        <title>The Natural Products Discovery Center: Release of the First 8490 Sequenced Strains for Exploring Actinobacteria Biosynthetic Diversity.</title>
        <authorList>
            <person name="Kalkreuter E."/>
            <person name="Kautsar S.A."/>
            <person name="Yang D."/>
            <person name="Bader C.D."/>
            <person name="Teijaro C.N."/>
            <person name="Fluegel L."/>
            <person name="Davis C.M."/>
            <person name="Simpson J.R."/>
            <person name="Lauterbach L."/>
            <person name="Steele A.D."/>
            <person name="Gui C."/>
            <person name="Meng S."/>
            <person name="Li G."/>
            <person name="Viehrig K."/>
            <person name="Ye F."/>
            <person name="Su P."/>
            <person name="Kiefer A.F."/>
            <person name="Nichols A."/>
            <person name="Cepeda A.J."/>
            <person name="Yan W."/>
            <person name="Fan B."/>
            <person name="Jiang Y."/>
            <person name="Adhikari A."/>
            <person name="Zheng C.-J."/>
            <person name="Schuster L."/>
            <person name="Cowan T.M."/>
            <person name="Smanski M.J."/>
            <person name="Chevrette M.G."/>
            <person name="De Carvalho L.P.S."/>
            <person name="Shen B."/>
        </authorList>
    </citation>
    <scope>NUCLEOTIDE SEQUENCE [LARGE SCALE GENOMIC DNA]</scope>
    <source>
        <strain evidence="2 3">NPDC000087</strain>
    </source>
</reference>
<comment type="caution">
    <text evidence="2">The sequence shown here is derived from an EMBL/GenBank/DDBJ whole genome shotgun (WGS) entry which is preliminary data.</text>
</comment>
<evidence type="ECO:0008006" key="4">
    <source>
        <dbReference type="Google" id="ProtNLM"/>
    </source>
</evidence>
<dbReference type="RefSeq" id="WP_020517324.1">
    <property type="nucleotide sequence ID" value="NZ_JBIAZU010000008.1"/>
</dbReference>
<dbReference type="Proteomes" id="UP001602245">
    <property type="component" value="Unassembled WGS sequence"/>
</dbReference>
<gene>
    <name evidence="2" type="ORF">ACFY35_44570</name>
</gene>
<dbReference type="EMBL" id="JBIAZU010000008">
    <property type="protein sequence ID" value="MFF5296555.1"/>
    <property type="molecule type" value="Genomic_DNA"/>
</dbReference>
<keyword evidence="3" id="KW-1185">Reference proteome</keyword>
<evidence type="ECO:0000313" key="3">
    <source>
        <dbReference type="Proteomes" id="UP001602245"/>
    </source>
</evidence>
<sequence length="151" mass="15119">MRGALKVVVAGGLLAFCAAGCGSAPSSGAAPAVSTAAPETKVTCEAVGEAYTKNIGPFAEALSEMVGAKATAAGRTDAQQKLKALADSLRTATQGSGDAQLRADGKQTADQLQAKSADAKFFGGIKTAQDVSTVLGPTLKEWLAPVTHHCS</sequence>